<sequence>MNHRRSHRTAVIIFAVALAVVVVLAFATTLHDVDTRVADSATPPGTVGLAKPHKPLDVAPGQANPVIAAGSC</sequence>
<name>A0A1M7UU04_9BRAD</name>
<feature type="region of interest" description="Disordered" evidence="1">
    <location>
        <begin position="41"/>
        <end position="62"/>
    </location>
</feature>
<dbReference type="AlphaFoldDB" id="A0A1M7UU04"/>
<protein>
    <submittedName>
        <fullName evidence="2">Uncharacterized protein</fullName>
    </submittedName>
</protein>
<accession>A0A1M7UU04</accession>
<dbReference type="Proteomes" id="UP000184096">
    <property type="component" value="Chromosome I"/>
</dbReference>
<reference evidence="3" key="1">
    <citation type="submission" date="2016-11" db="EMBL/GenBank/DDBJ databases">
        <authorList>
            <person name="Varghese N."/>
            <person name="Submissions S."/>
        </authorList>
    </citation>
    <scope>NUCLEOTIDE SEQUENCE [LARGE SCALE GENOMIC DNA]</scope>
    <source>
        <strain evidence="3">GAS401</strain>
    </source>
</reference>
<evidence type="ECO:0000313" key="3">
    <source>
        <dbReference type="Proteomes" id="UP000184096"/>
    </source>
</evidence>
<proteinExistence type="predicted"/>
<dbReference type="EMBL" id="LT670849">
    <property type="protein sequence ID" value="SHN86449.1"/>
    <property type="molecule type" value="Genomic_DNA"/>
</dbReference>
<evidence type="ECO:0000313" key="2">
    <source>
        <dbReference type="EMBL" id="SHN86449.1"/>
    </source>
</evidence>
<evidence type="ECO:0000256" key="1">
    <source>
        <dbReference type="SAM" id="MobiDB-lite"/>
    </source>
</evidence>
<gene>
    <name evidence="2" type="ORF">SAMN05444170_6690</name>
</gene>
<keyword evidence="3" id="KW-1185">Reference proteome</keyword>
<organism evidence="2 3">
    <name type="scientific">Bradyrhizobium erythrophlei</name>
    <dbReference type="NCBI Taxonomy" id="1437360"/>
    <lineage>
        <taxon>Bacteria</taxon>
        <taxon>Pseudomonadati</taxon>
        <taxon>Pseudomonadota</taxon>
        <taxon>Alphaproteobacteria</taxon>
        <taxon>Hyphomicrobiales</taxon>
        <taxon>Nitrobacteraceae</taxon>
        <taxon>Bradyrhizobium</taxon>
    </lineage>
</organism>